<feature type="transmembrane region" description="Helical" evidence="8">
    <location>
        <begin position="334"/>
        <end position="361"/>
    </location>
</feature>
<evidence type="ECO:0000256" key="6">
    <source>
        <dbReference type="ARBA" id="ARBA00022989"/>
    </source>
</evidence>
<dbReference type="Pfam" id="PF13231">
    <property type="entry name" value="PMT_2"/>
    <property type="match status" value="1"/>
</dbReference>
<dbReference type="InterPro" id="IPR038731">
    <property type="entry name" value="RgtA/B/C-like"/>
</dbReference>
<feature type="transmembrane region" description="Helical" evidence="8">
    <location>
        <begin position="460"/>
        <end position="480"/>
    </location>
</feature>
<feature type="domain" description="Glycosyltransferase RgtA/B/C/D-like" evidence="9">
    <location>
        <begin position="64"/>
        <end position="219"/>
    </location>
</feature>
<reference evidence="10 11" key="1">
    <citation type="journal article" date="2015" name="Nature">
        <title>rRNA introns, odd ribosomes, and small enigmatic genomes across a large radiation of phyla.</title>
        <authorList>
            <person name="Brown C.T."/>
            <person name="Hug L.A."/>
            <person name="Thomas B.C."/>
            <person name="Sharon I."/>
            <person name="Castelle C.J."/>
            <person name="Singh A."/>
            <person name="Wilkins M.J."/>
            <person name="Williams K.H."/>
            <person name="Banfield J.F."/>
        </authorList>
    </citation>
    <scope>NUCLEOTIDE SEQUENCE [LARGE SCALE GENOMIC DNA]</scope>
</reference>
<protein>
    <recommendedName>
        <fullName evidence="9">Glycosyltransferase RgtA/B/C/D-like domain-containing protein</fullName>
    </recommendedName>
</protein>
<dbReference type="GO" id="GO:0005886">
    <property type="term" value="C:plasma membrane"/>
    <property type="evidence" value="ECO:0007669"/>
    <property type="project" value="UniProtKB-SubCell"/>
</dbReference>
<dbReference type="EMBL" id="LBYI01000023">
    <property type="protein sequence ID" value="KKR49594.1"/>
    <property type="molecule type" value="Genomic_DNA"/>
</dbReference>
<keyword evidence="5 8" id="KW-0812">Transmembrane</keyword>
<feature type="transmembrane region" description="Helical" evidence="8">
    <location>
        <begin position="111"/>
        <end position="128"/>
    </location>
</feature>
<evidence type="ECO:0000256" key="3">
    <source>
        <dbReference type="ARBA" id="ARBA00022676"/>
    </source>
</evidence>
<sequence>MFSSRIFLVLIFFLGLLPSLSFIHMFSKDSIIYFSLAESFRLYKAYSFQQLFGYGTTELGLQARAPLFPFLLALSQSVFGNNLLGAYLPLFIARILIAPLTFLVSKNFLPLPVAFFASSLIVFIPKLQTYSLSAFEADGFVCVFFLLSIYFYLQYHKSKNIYHLLLTGVSLGFLILTKELGLPISAGFIIAILVEKYFNKDNLFLSFKSFLVLILPLVIITLPFFTYTLIKDGNLYFSALTVDRNILYFPENIFILLKSVPYYFLGLDGDLLSNQTLRSIFINSTIITFFLIGLIYFVISRKLIFVLPIAFTLLSLSLLRTQSIGGNLPWNYELITILAFTMPIASIFIFKGMLLIVDLIFHKHHFFSKHKNLLYLFFASILLLKFVNNFFARPFTLDFSGDYYINGSTIILNRHDIPVFSFSRDIYGTLNLVNSQVFFTYMKNDYRNEKVIVFSKNFKTITTVLVFLGFCYGLLEQLLIRKKLKNSK</sequence>
<evidence type="ECO:0000256" key="7">
    <source>
        <dbReference type="ARBA" id="ARBA00023136"/>
    </source>
</evidence>
<keyword evidence="6 8" id="KW-1133">Transmembrane helix</keyword>
<keyword evidence="3" id="KW-0328">Glycosyltransferase</keyword>
<dbReference type="GO" id="GO:0009103">
    <property type="term" value="P:lipopolysaccharide biosynthetic process"/>
    <property type="evidence" value="ECO:0007669"/>
    <property type="project" value="UniProtKB-ARBA"/>
</dbReference>
<evidence type="ECO:0000259" key="9">
    <source>
        <dbReference type="Pfam" id="PF13231"/>
    </source>
</evidence>
<feature type="transmembrane region" description="Helical" evidence="8">
    <location>
        <begin position="373"/>
        <end position="392"/>
    </location>
</feature>
<comment type="subcellular location">
    <subcellularLocation>
        <location evidence="1">Cell membrane</location>
        <topology evidence="1">Multi-pass membrane protein</topology>
    </subcellularLocation>
</comment>
<evidence type="ECO:0000313" key="10">
    <source>
        <dbReference type="EMBL" id="KKR49594.1"/>
    </source>
</evidence>
<evidence type="ECO:0000256" key="5">
    <source>
        <dbReference type="ARBA" id="ARBA00022692"/>
    </source>
</evidence>
<feature type="transmembrane region" description="Helical" evidence="8">
    <location>
        <begin position="160"/>
        <end position="176"/>
    </location>
</feature>
<evidence type="ECO:0000256" key="1">
    <source>
        <dbReference type="ARBA" id="ARBA00004651"/>
    </source>
</evidence>
<feature type="transmembrane region" description="Helical" evidence="8">
    <location>
        <begin position="304"/>
        <end position="322"/>
    </location>
</feature>
<name>A0A0G0RA66_9BACT</name>
<evidence type="ECO:0000256" key="4">
    <source>
        <dbReference type="ARBA" id="ARBA00022679"/>
    </source>
</evidence>
<keyword evidence="4" id="KW-0808">Transferase</keyword>
<feature type="transmembrane region" description="Helical" evidence="8">
    <location>
        <begin position="280"/>
        <end position="299"/>
    </location>
</feature>
<feature type="transmembrane region" description="Helical" evidence="8">
    <location>
        <begin position="134"/>
        <end position="153"/>
    </location>
</feature>
<proteinExistence type="predicted"/>
<keyword evidence="7 8" id="KW-0472">Membrane</keyword>
<dbReference type="PANTHER" id="PTHR33908:SF11">
    <property type="entry name" value="MEMBRANE PROTEIN"/>
    <property type="match status" value="1"/>
</dbReference>
<comment type="caution">
    <text evidence="10">The sequence shown here is derived from an EMBL/GenBank/DDBJ whole genome shotgun (WGS) entry which is preliminary data.</text>
</comment>
<organism evidence="10 11">
    <name type="scientific">Candidatus Curtissbacteria bacterium GW2011_GWA1_40_16</name>
    <dbReference type="NCBI Taxonomy" id="1618405"/>
    <lineage>
        <taxon>Bacteria</taxon>
        <taxon>Candidatus Curtissiibacteriota</taxon>
    </lineage>
</organism>
<feature type="transmembrane region" description="Helical" evidence="8">
    <location>
        <begin position="210"/>
        <end position="230"/>
    </location>
</feature>
<accession>A0A0G0RA66</accession>
<dbReference type="InterPro" id="IPR050297">
    <property type="entry name" value="LipidA_mod_glycosyltrf_83"/>
</dbReference>
<dbReference type="Proteomes" id="UP000034531">
    <property type="component" value="Unassembled WGS sequence"/>
</dbReference>
<feature type="transmembrane region" description="Helical" evidence="8">
    <location>
        <begin position="84"/>
        <end position="104"/>
    </location>
</feature>
<evidence type="ECO:0000313" key="11">
    <source>
        <dbReference type="Proteomes" id="UP000034531"/>
    </source>
</evidence>
<dbReference type="GO" id="GO:0016763">
    <property type="term" value="F:pentosyltransferase activity"/>
    <property type="evidence" value="ECO:0007669"/>
    <property type="project" value="TreeGrafter"/>
</dbReference>
<evidence type="ECO:0000256" key="8">
    <source>
        <dbReference type="SAM" id="Phobius"/>
    </source>
</evidence>
<dbReference type="PANTHER" id="PTHR33908">
    <property type="entry name" value="MANNOSYLTRANSFERASE YKCB-RELATED"/>
    <property type="match status" value="1"/>
</dbReference>
<dbReference type="AlphaFoldDB" id="A0A0G0RA66"/>
<keyword evidence="2" id="KW-1003">Cell membrane</keyword>
<gene>
    <name evidence="10" type="ORF">UT84_C0023G0002</name>
</gene>
<evidence type="ECO:0000256" key="2">
    <source>
        <dbReference type="ARBA" id="ARBA00022475"/>
    </source>
</evidence>